<reference evidence="3" key="1">
    <citation type="journal article" date="2019" name="Int. J. Syst. Evol. Microbiol.">
        <title>The Global Catalogue of Microorganisms (GCM) 10K type strain sequencing project: providing services to taxonomists for standard genome sequencing and annotation.</title>
        <authorList>
            <consortium name="The Broad Institute Genomics Platform"/>
            <consortium name="The Broad Institute Genome Sequencing Center for Infectious Disease"/>
            <person name="Wu L."/>
            <person name="Ma J."/>
        </authorList>
    </citation>
    <scope>NUCLEOTIDE SEQUENCE [LARGE SCALE GENOMIC DNA]</scope>
    <source>
        <strain evidence="3">CGMCC 4.7643</strain>
    </source>
</reference>
<keyword evidence="1" id="KW-0812">Transmembrane</keyword>
<feature type="transmembrane region" description="Helical" evidence="1">
    <location>
        <begin position="203"/>
        <end position="222"/>
    </location>
</feature>
<keyword evidence="1" id="KW-0472">Membrane</keyword>
<feature type="transmembrane region" description="Helical" evidence="1">
    <location>
        <begin position="41"/>
        <end position="59"/>
    </location>
</feature>
<comment type="caution">
    <text evidence="2">The sequence shown here is derived from an EMBL/GenBank/DDBJ whole genome shotgun (WGS) entry which is preliminary data.</text>
</comment>
<evidence type="ECO:0000313" key="3">
    <source>
        <dbReference type="Proteomes" id="UP001597419"/>
    </source>
</evidence>
<organism evidence="2 3">
    <name type="scientific">Amycolatopsis samaneae</name>
    <dbReference type="NCBI Taxonomy" id="664691"/>
    <lineage>
        <taxon>Bacteria</taxon>
        <taxon>Bacillati</taxon>
        <taxon>Actinomycetota</taxon>
        <taxon>Actinomycetes</taxon>
        <taxon>Pseudonocardiales</taxon>
        <taxon>Pseudonocardiaceae</taxon>
        <taxon>Amycolatopsis</taxon>
    </lineage>
</organism>
<feature type="transmembrane region" description="Helical" evidence="1">
    <location>
        <begin position="65"/>
        <end position="86"/>
    </location>
</feature>
<dbReference type="RefSeq" id="WP_345388175.1">
    <property type="nucleotide sequence ID" value="NZ_BAABHG010000002.1"/>
</dbReference>
<dbReference type="Proteomes" id="UP001597419">
    <property type="component" value="Unassembled WGS sequence"/>
</dbReference>
<feature type="transmembrane region" description="Helical" evidence="1">
    <location>
        <begin position="16"/>
        <end position="36"/>
    </location>
</feature>
<accession>A0ABW5GE54</accession>
<name>A0ABW5GE54_9PSEU</name>
<keyword evidence="3" id="KW-1185">Reference proteome</keyword>
<sequence>MPATNPAGEPAEPRDLVLLLVTLTVVSGVVDAVSFLGLGNVFVANMTGNLVFFGFAAAGQVGHSILPSLTAIAAFLAGAFAGGGLARRVRGRTLLRRATMIQAIPVTLAVVCSAVFGGSGRPVTETLIVLLGLAMGLQNAAARELGLADLQTTVFTRTVTGLAADAKSFVGRGSRQGRKLTAIGAILLGAFAGGLLQLHVATWAALALALALIVTVSVVLRLRGDDDAA</sequence>
<evidence type="ECO:0000256" key="1">
    <source>
        <dbReference type="SAM" id="Phobius"/>
    </source>
</evidence>
<evidence type="ECO:0000313" key="2">
    <source>
        <dbReference type="EMBL" id="MFD2458379.1"/>
    </source>
</evidence>
<dbReference type="PANTHER" id="PTHR37314:SF4">
    <property type="entry name" value="UPF0700 TRANSMEMBRANE PROTEIN YOAK"/>
    <property type="match status" value="1"/>
</dbReference>
<dbReference type="Pfam" id="PF06912">
    <property type="entry name" value="DUF1275"/>
    <property type="match status" value="1"/>
</dbReference>
<feature type="transmembrane region" description="Helical" evidence="1">
    <location>
        <begin position="98"/>
        <end position="117"/>
    </location>
</feature>
<dbReference type="PANTHER" id="PTHR37314">
    <property type="entry name" value="SLR0142 PROTEIN"/>
    <property type="match status" value="1"/>
</dbReference>
<gene>
    <name evidence="2" type="ORF">ACFSYJ_07210</name>
</gene>
<proteinExistence type="predicted"/>
<dbReference type="InterPro" id="IPR010699">
    <property type="entry name" value="DUF1275"/>
</dbReference>
<dbReference type="EMBL" id="JBHUKU010000004">
    <property type="protein sequence ID" value="MFD2458379.1"/>
    <property type="molecule type" value="Genomic_DNA"/>
</dbReference>
<protein>
    <submittedName>
        <fullName evidence="2">YoaK family protein</fullName>
    </submittedName>
</protein>
<keyword evidence="1" id="KW-1133">Transmembrane helix</keyword>